<dbReference type="InterPro" id="IPR050583">
    <property type="entry name" value="Mycobacterial_A85_antigen"/>
</dbReference>
<organism evidence="1 2">
    <name type="scientific">Candidatus Acutalibacter ornithocaccae</name>
    <dbReference type="NCBI Taxonomy" id="2838416"/>
    <lineage>
        <taxon>Bacteria</taxon>
        <taxon>Bacillati</taxon>
        <taxon>Bacillota</taxon>
        <taxon>Clostridia</taxon>
        <taxon>Eubacteriales</taxon>
        <taxon>Acutalibacteraceae</taxon>
        <taxon>Acutalibacter</taxon>
    </lineage>
</organism>
<evidence type="ECO:0000313" key="1">
    <source>
        <dbReference type="EMBL" id="HJB38428.1"/>
    </source>
</evidence>
<keyword evidence="1" id="KW-0378">Hydrolase</keyword>
<name>A0A9D2M016_9FIRM</name>
<dbReference type="Gene3D" id="3.40.50.1820">
    <property type="entry name" value="alpha/beta hydrolase"/>
    <property type="match status" value="1"/>
</dbReference>
<comment type="caution">
    <text evidence="1">The sequence shown here is derived from an EMBL/GenBank/DDBJ whole genome shotgun (WGS) entry which is preliminary data.</text>
</comment>
<dbReference type="PANTHER" id="PTHR48098:SF6">
    <property type="entry name" value="FERRI-BACILLIBACTIN ESTERASE BESA"/>
    <property type="match status" value="1"/>
</dbReference>
<accession>A0A9D2M016</accession>
<dbReference type="InterPro" id="IPR000801">
    <property type="entry name" value="Esterase-like"/>
</dbReference>
<dbReference type="InterPro" id="IPR029058">
    <property type="entry name" value="AB_hydrolase_fold"/>
</dbReference>
<reference evidence="1" key="2">
    <citation type="submission" date="2021-04" db="EMBL/GenBank/DDBJ databases">
        <authorList>
            <person name="Gilroy R."/>
        </authorList>
    </citation>
    <scope>NUCLEOTIDE SEQUENCE</scope>
    <source>
        <strain evidence="1">ChiBcolR8-3208</strain>
    </source>
</reference>
<dbReference type="PANTHER" id="PTHR48098">
    <property type="entry name" value="ENTEROCHELIN ESTERASE-RELATED"/>
    <property type="match status" value="1"/>
</dbReference>
<proteinExistence type="predicted"/>
<sequence length="227" mass="24943">MKGELRAFSLEGRPCACCVPQGEGPFPLLVLCGWGLEEKLPLFAQELPPVVLFAAQADGGRDFTPWPAPGVREGEAFTGEAGDYLGFLTERALPLLERDFRATAQPQRRGILGYSLGGLFALWAQRQGEVFRLAGSLSGSLWYPGWLGYMEQHPPRPGACVYLSLGDREEFGGPPLLRTVGDCTRRAHAFYKEKGLDTTLEWNKGGHGKGVDTRWKKALHWAAGRLV</sequence>
<reference evidence="1" key="1">
    <citation type="journal article" date="2021" name="PeerJ">
        <title>Extensive microbial diversity within the chicken gut microbiome revealed by metagenomics and culture.</title>
        <authorList>
            <person name="Gilroy R."/>
            <person name="Ravi A."/>
            <person name="Getino M."/>
            <person name="Pursley I."/>
            <person name="Horton D.L."/>
            <person name="Alikhan N.F."/>
            <person name="Baker D."/>
            <person name="Gharbi K."/>
            <person name="Hall N."/>
            <person name="Watson M."/>
            <person name="Adriaenssens E.M."/>
            <person name="Foster-Nyarko E."/>
            <person name="Jarju S."/>
            <person name="Secka A."/>
            <person name="Antonio M."/>
            <person name="Oren A."/>
            <person name="Chaudhuri R.R."/>
            <person name="La Ragione R."/>
            <person name="Hildebrand F."/>
            <person name="Pallen M.J."/>
        </authorList>
    </citation>
    <scope>NUCLEOTIDE SEQUENCE</scope>
    <source>
        <strain evidence="1">ChiBcolR8-3208</strain>
    </source>
</reference>
<dbReference type="AlphaFoldDB" id="A0A9D2M016"/>
<dbReference type="SUPFAM" id="SSF53474">
    <property type="entry name" value="alpha/beta-Hydrolases"/>
    <property type="match status" value="1"/>
</dbReference>
<dbReference type="Proteomes" id="UP000824214">
    <property type="component" value="Unassembled WGS sequence"/>
</dbReference>
<dbReference type="Pfam" id="PF00756">
    <property type="entry name" value="Esterase"/>
    <property type="match status" value="1"/>
</dbReference>
<dbReference type="GO" id="GO:0016787">
    <property type="term" value="F:hydrolase activity"/>
    <property type="evidence" value="ECO:0007669"/>
    <property type="project" value="UniProtKB-KW"/>
</dbReference>
<evidence type="ECO:0000313" key="2">
    <source>
        <dbReference type="Proteomes" id="UP000824214"/>
    </source>
</evidence>
<protein>
    <submittedName>
        <fullName evidence="1">Alpha/beta hydrolase</fullName>
    </submittedName>
</protein>
<dbReference type="EMBL" id="DWXZ01000217">
    <property type="protein sequence ID" value="HJB38428.1"/>
    <property type="molecule type" value="Genomic_DNA"/>
</dbReference>
<gene>
    <name evidence="1" type="ORF">H9942_10260</name>
</gene>